<dbReference type="FunFam" id="3.40.50.720:FF:000084">
    <property type="entry name" value="Short-chain dehydrogenase reductase"/>
    <property type="match status" value="1"/>
</dbReference>
<dbReference type="GO" id="GO:0016616">
    <property type="term" value="F:oxidoreductase activity, acting on the CH-OH group of donors, NAD or NADP as acceptor"/>
    <property type="evidence" value="ECO:0007669"/>
    <property type="project" value="TreeGrafter"/>
</dbReference>
<dbReference type="PROSITE" id="PS00061">
    <property type="entry name" value="ADH_SHORT"/>
    <property type="match status" value="1"/>
</dbReference>
<comment type="similarity">
    <text evidence="1">Belongs to the short-chain dehydrogenases/reductases (SDR) family.</text>
</comment>
<dbReference type="SUPFAM" id="SSF51735">
    <property type="entry name" value="NAD(P)-binding Rossmann-fold domains"/>
    <property type="match status" value="1"/>
</dbReference>
<comment type="caution">
    <text evidence="4">The sequence shown here is derived from an EMBL/GenBank/DDBJ whole genome shotgun (WGS) entry which is preliminary data.</text>
</comment>
<dbReference type="PRINTS" id="PR00080">
    <property type="entry name" value="SDRFAMILY"/>
</dbReference>
<keyword evidence="5" id="KW-1185">Reference proteome</keyword>
<name>A0A5N5VWR4_STRMB</name>
<evidence type="ECO:0000256" key="3">
    <source>
        <dbReference type="SAM" id="MobiDB-lite"/>
    </source>
</evidence>
<dbReference type="Gene3D" id="3.40.50.720">
    <property type="entry name" value="NAD(P)-binding Rossmann-like Domain"/>
    <property type="match status" value="1"/>
</dbReference>
<dbReference type="Pfam" id="PF13561">
    <property type="entry name" value="adh_short_C2"/>
    <property type="match status" value="1"/>
</dbReference>
<dbReference type="OrthoDB" id="154414at2"/>
<dbReference type="PANTHER" id="PTHR42760">
    <property type="entry name" value="SHORT-CHAIN DEHYDROGENASES/REDUCTASES FAMILY MEMBER"/>
    <property type="match status" value="1"/>
</dbReference>
<evidence type="ECO:0000256" key="2">
    <source>
        <dbReference type="ARBA" id="ARBA00023002"/>
    </source>
</evidence>
<feature type="region of interest" description="Disordered" evidence="3">
    <location>
        <begin position="1"/>
        <end position="23"/>
    </location>
</feature>
<protein>
    <submittedName>
        <fullName evidence="4">SDR family oxidoreductase</fullName>
    </submittedName>
</protein>
<dbReference type="EMBL" id="VOKX01000143">
    <property type="protein sequence ID" value="KAB7832688.1"/>
    <property type="molecule type" value="Genomic_DNA"/>
</dbReference>
<dbReference type="InterPro" id="IPR036291">
    <property type="entry name" value="NAD(P)-bd_dom_sf"/>
</dbReference>
<dbReference type="AlphaFoldDB" id="A0A5N5VWR4"/>
<evidence type="ECO:0000313" key="4">
    <source>
        <dbReference type="EMBL" id="KAB7832688.1"/>
    </source>
</evidence>
<dbReference type="InterPro" id="IPR002347">
    <property type="entry name" value="SDR_fam"/>
</dbReference>
<dbReference type="PANTHER" id="PTHR42760:SF50">
    <property type="entry name" value="SHORT-CHAIN DEHYDROGENASE-RELATED"/>
    <property type="match status" value="1"/>
</dbReference>
<keyword evidence="2" id="KW-0560">Oxidoreductase</keyword>
<sequence length="272" mass="27144">MVPTNTTLTTSTPAAPTTSASATQSRRLAGKIALVTGGSRGIGAATARMLAEAGADVAISYAASAARAEDVVGELTARGVRAAAYRADQADPEQVARLVTTVAEDFGRLDVLVNNAGVIASGTVGDPAADTAALDRQYSVNVGGVVAAIRSAAGLLSDDGRVITIGSNLAARTAFPGVADYAAGKAAVVGYSKGAARDLAPRRITVNVIAAGSTATDMNPQDGPTSDRQRSTNALGRYARPEEIAAGVLFLADPAASFVTGTVLTIDGGSLA</sequence>
<evidence type="ECO:0000313" key="5">
    <source>
        <dbReference type="Proteomes" id="UP000327000"/>
    </source>
</evidence>
<dbReference type="Proteomes" id="UP000327000">
    <property type="component" value="Unassembled WGS sequence"/>
</dbReference>
<proteinExistence type="inferred from homology"/>
<dbReference type="RefSeq" id="WP_152266251.1">
    <property type="nucleotide sequence ID" value="NZ_VOKX01000143.1"/>
</dbReference>
<dbReference type="PRINTS" id="PR00081">
    <property type="entry name" value="GDHRDH"/>
</dbReference>
<dbReference type="InterPro" id="IPR020904">
    <property type="entry name" value="Sc_DH/Rdtase_CS"/>
</dbReference>
<gene>
    <name evidence="4" type="ORF">FRZ00_34445</name>
</gene>
<reference evidence="4 5" key="1">
    <citation type="journal article" date="2019" name="Microb. Cell Fact.">
        <title>Exploring novel herbicidin analogues by transcriptional regulator overexpression and MS/MS molecular networking.</title>
        <authorList>
            <person name="Shi Y."/>
            <person name="Gu R."/>
            <person name="Li Y."/>
            <person name="Wang X."/>
            <person name="Ren W."/>
            <person name="Li X."/>
            <person name="Wang L."/>
            <person name="Xie Y."/>
            <person name="Hong B."/>
        </authorList>
    </citation>
    <scope>NUCLEOTIDE SEQUENCE [LARGE SCALE GENOMIC DNA]</scope>
    <source>
        <strain evidence="4 5">US-43</strain>
    </source>
</reference>
<evidence type="ECO:0000256" key="1">
    <source>
        <dbReference type="ARBA" id="ARBA00006484"/>
    </source>
</evidence>
<organism evidence="4 5">
    <name type="scientific">Streptomyces mobaraensis</name>
    <name type="common">Streptoverticillium mobaraense</name>
    <dbReference type="NCBI Taxonomy" id="35621"/>
    <lineage>
        <taxon>Bacteria</taxon>
        <taxon>Bacillati</taxon>
        <taxon>Actinomycetota</taxon>
        <taxon>Actinomycetes</taxon>
        <taxon>Kitasatosporales</taxon>
        <taxon>Streptomycetaceae</taxon>
        <taxon>Streptomyces</taxon>
    </lineage>
</organism>
<accession>A0A5N5VWR4</accession>